<evidence type="ECO:0008006" key="4">
    <source>
        <dbReference type="Google" id="ProtNLM"/>
    </source>
</evidence>
<keyword evidence="3" id="KW-1185">Reference proteome</keyword>
<evidence type="ECO:0000313" key="2">
    <source>
        <dbReference type="EnsemblPlants" id="OGLUM11G09620.1"/>
    </source>
</evidence>
<accession>A0A0E0BHX0</accession>
<organism evidence="2">
    <name type="scientific">Oryza glumipatula</name>
    <dbReference type="NCBI Taxonomy" id="40148"/>
    <lineage>
        <taxon>Eukaryota</taxon>
        <taxon>Viridiplantae</taxon>
        <taxon>Streptophyta</taxon>
        <taxon>Embryophyta</taxon>
        <taxon>Tracheophyta</taxon>
        <taxon>Spermatophyta</taxon>
        <taxon>Magnoliopsida</taxon>
        <taxon>Liliopsida</taxon>
        <taxon>Poales</taxon>
        <taxon>Poaceae</taxon>
        <taxon>BOP clade</taxon>
        <taxon>Oryzoideae</taxon>
        <taxon>Oryzeae</taxon>
        <taxon>Oryzinae</taxon>
        <taxon>Oryza</taxon>
    </lineage>
</organism>
<keyword evidence="1" id="KW-0732">Signal</keyword>
<dbReference type="Gramene" id="OGLUM11G09620.1">
    <property type="protein sequence ID" value="OGLUM11G09620.1"/>
    <property type="gene ID" value="OGLUM11G09620"/>
</dbReference>
<dbReference type="EnsemblPlants" id="OGLUM11G09620.1">
    <property type="protein sequence ID" value="OGLUM11G09620.1"/>
    <property type="gene ID" value="OGLUM11G09620"/>
</dbReference>
<dbReference type="HOGENOM" id="CLU_1799464_0_0_1"/>
<protein>
    <recommendedName>
        <fullName evidence="4">DUF834 domain-containing protein</fullName>
    </recommendedName>
</protein>
<evidence type="ECO:0000256" key="1">
    <source>
        <dbReference type="SAM" id="SignalP"/>
    </source>
</evidence>
<feature type="signal peptide" evidence="1">
    <location>
        <begin position="1"/>
        <end position="30"/>
    </location>
</feature>
<reference evidence="2" key="2">
    <citation type="submission" date="2018-05" db="EMBL/GenBank/DDBJ databases">
        <title>OgluRS3 (Oryza glumaepatula Reference Sequence Version 3).</title>
        <authorList>
            <person name="Zhang J."/>
            <person name="Kudrna D."/>
            <person name="Lee S."/>
            <person name="Talag J."/>
            <person name="Welchert J."/>
            <person name="Wing R.A."/>
        </authorList>
    </citation>
    <scope>NUCLEOTIDE SEQUENCE [LARGE SCALE GENOMIC DNA]</scope>
</reference>
<proteinExistence type="predicted"/>
<dbReference type="Proteomes" id="UP000026961">
    <property type="component" value="Chromosome 11"/>
</dbReference>
<sequence length="144" mass="15455">MSCALTRQGKARLCRALVVLLLVVTSIVKAADLAAVAASATVSAAGRLNGDDGGGLGGGWVGAVRGREGHTAHRRQIWRPAGEGWQPWRLTTSAGKKEWRRWRLGGGGGIDGQIRVPEARSVSRRQTRRLSSVVIVVVARAWRR</sequence>
<name>A0A0E0BHX0_9ORYZ</name>
<feature type="chain" id="PRO_5002354607" description="DUF834 domain-containing protein" evidence="1">
    <location>
        <begin position="31"/>
        <end position="144"/>
    </location>
</feature>
<dbReference type="AlphaFoldDB" id="A0A0E0BHX0"/>
<reference evidence="2" key="1">
    <citation type="submission" date="2015-04" db="UniProtKB">
        <authorList>
            <consortium name="EnsemblPlants"/>
        </authorList>
    </citation>
    <scope>IDENTIFICATION</scope>
</reference>
<evidence type="ECO:0000313" key="3">
    <source>
        <dbReference type="Proteomes" id="UP000026961"/>
    </source>
</evidence>